<dbReference type="CDD" id="cd00093">
    <property type="entry name" value="HTH_XRE"/>
    <property type="match status" value="1"/>
</dbReference>
<keyword evidence="3" id="KW-1185">Reference proteome</keyword>
<dbReference type="Gene3D" id="1.10.260.40">
    <property type="entry name" value="lambda repressor-like DNA-binding domains"/>
    <property type="match status" value="1"/>
</dbReference>
<dbReference type="RefSeq" id="WP_311618914.1">
    <property type="nucleotide sequence ID" value="NZ_JAVREV010000010.1"/>
</dbReference>
<dbReference type="InterPro" id="IPR010982">
    <property type="entry name" value="Lambda_DNA-bd_dom_sf"/>
</dbReference>
<sequence length="69" mass="7462">MPASGRRGCWRTSRRSGWLNTSALDRKTINRLEGGSSTLAVDQLLDIAEALGVSPRDLLPERVPDPSAS</sequence>
<evidence type="ECO:0000259" key="1">
    <source>
        <dbReference type="PROSITE" id="PS50943"/>
    </source>
</evidence>
<reference evidence="3" key="1">
    <citation type="submission" date="2023-07" db="EMBL/GenBank/DDBJ databases">
        <title>30 novel species of actinomycetes from the DSMZ collection.</title>
        <authorList>
            <person name="Nouioui I."/>
        </authorList>
    </citation>
    <scope>NUCLEOTIDE SEQUENCE [LARGE SCALE GENOMIC DNA]</scope>
    <source>
        <strain evidence="3">DSM 41886</strain>
    </source>
</reference>
<comment type="caution">
    <text evidence="2">The sequence shown here is derived from an EMBL/GenBank/DDBJ whole genome shotgun (WGS) entry which is preliminary data.</text>
</comment>
<proteinExistence type="predicted"/>
<dbReference type="EMBL" id="JAVREV010000010">
    <property type="protein sequence ID" value="MDT0444660.1"/>
    <property type="molecule type" value="Genomic_DNA"/>
</dbReference>
<evidence type="ECO:0000313" key="2">
    <source>
        <dbReference type="EMBL" id="MDT0444660.1"/>
    </source>
</evidence>
<protein>
    <submittedName>
        <fullName evidence="2">Helix-turn-helix transcriptional regulator</fullName>
    </submittedName>
</protein>
<dbReference type="SUPFAM" id="SSF47413">
    <property type="entry name" value="lambda repressor-like DNA-binding domains"/>
    <property type="match status" value="1"/>
</dbReference>
<feature type="domain" description="HTH cro/C1-type" evidence="1">
    <location>
        <begin position="24"/>
        <end position="58"/>
    </location>
</feature>
<dbReference type="Proteomes" id="UP001183615">
    <property type="component" value="Unassembled WGS sequence"/>
</dbReference>
<name>A0ABU2SAF2_9ACTN</name>
<evidence type="ECO:0000313" key="3">
    <source>
        <dbReference type="Proteomes" id="UP001183615"/>
    </source>
</evidence>
<accession>A0ABU2SAF2</accession>
<gene>
    <name evidence="2" type="ORF">RM779_18940</name>
</gene>
<organism evidence="2 3">
    <name type="scientific">Streptomyces johnsoniae</name>
    <dbReference type="NCBI Taxonomy" id="3075532"/>
    <lineage>
        <taxon>Bacteria</taxon>
        <taxon>Bacillati</taxon>
        <taxon>Actinomycetota</taxon>
        <taxon>Actinomycetes</taxon>
        <taxon>Kitasatosporales</taxon>
        <taxon>Streptomycetaceae</taxon>
        <taxon>Streptomyces</taxon>
    </lineage>
</organism>
<dbReference type="InterPro" id="IPR001387">
    <property type="entry name" value="Cro/C1-type_HTH"/>
</dbReference>
<dbReference type="PROSITE" id="PS50943">
    <property type="entry name" value="HTH_CROC1"/>
    <property type="match status" value="1"/>
</dbReference>